<keyword evidence="3" id="KW-0732">Signal</keyword>
<dbReference type="AlphaFoldDB" id="A0A813D9D8"/>
<feature type="region of interest" description="Disordered" evidence="1">
    <location>
        <begin position="31"/>
        <end position="63"/>
    </location>
</feature>
<dbReference type="InterPro" id="IPR029057">
    <property type="entry name" value="PRTase-like"/>
</dbReference>
<feature type="chain" id="PRO_5032707286" description="Phosphoribosyltransferase domain-containing protein" evidence="3">
    <location>
        <begin position="17"/>
        <end position="344"/>
    </location>
</feature>
<sequence>MVFLLLLFEAKAVCFAHLLWCLTHANNQTTTTNKQQTNNKQQQQPKQTTNNKQQQTNNKQTNKLSQANADVIIPWADDNRVAVDLITQHIRSKISIQVWPTLTATLLLSDMHLDSFVTAIHMIAALCAVAIPKEINGHAFDAFAYISAETLARLAELSVRQSGIFSLSKGTGSFAVPITGHMSSWWCGVSIIRSGEAMENALRQCCSAIKIGKILIHRSGDSGSALAYEKMPYDISQRQVFLMDPIVATGLGTLPVSLIVLTSGKRVITSEIDRCAAEDGTLRPGIGDFGDRYFGTLNSSEENADALVLVLLWLLLLLLLLLLLVVVVVVLALLYSALSWHHPG</sequence>
<dbReference type="Gene3D" id="3.40.50.2020">
    <property type="match status" value="2"/>
</dbReference>
<evidence type="ECO:0000313" key="6">
    <source>
        <dbReference type="Proteomes" id="UP000654075"/>
    </source>
</evidence>
<dbReference type="Proteomes" id="UP000654075">
    <property type="component" value="Unassembled WGS sequence"/>
</dbReference>
<name>A0A813D9D8_POLGL</name>
<dbReference type="Pfam" id="PF14681">
    <property type="entry name" value="UPRTase"/>
    <property type="match status" value="1"/>
</dbReference>
<dbReference type="SUPFAM" id="SSF53271">
    <property type="entry name" value="PRTase-like"/>
    <property type="match status" value="1"/>
</dbReference>
<dbReference type="EMBL" id="CAJNNV010001219">
    <property type="protein sequence ID" value="CAE8584540.1"/>
    <property type="molecule type" value="Genomic_DNA"/>
</dbReference>
<comment type="caution">
    <text evidence="5">The sequence shown here is derived from an EMBL/GenBank/DDBJ whole genome shotgun (WGS) entry which is preliminary data.</text>
</comment>
<gene>
    <name evidence="5" type="ORF">PGLA1383_LOCUS3471</name>
</gene>
<feature type="domain" description="Phosphoribosyltransferase" evidence="4">
    <location>
        <begin position="185"/>
        <end position="250"/>
    </location>
</feature>
<evidence type="ECO:0000256" key="3">
    <source>
        <dbReference type="SAM" id="SignalP"/>
    </source>
</evidence>
<evidence type="ECO:0000256" key="2">
    <source>
        <dbReference type="SAM" id="Phobius"/>
    </source>
</evidence>
<keyword evidence="6" id="KW-1185">Reference proteome</keyword>
<proteinExistence type="predicted"/>
<accession>A0A813D9D8</accession>
<keyword evidence="2" id="KW-0472">Membrane</keyword>
<keyword evidence="2" id="KW-0812">Transmembrane</keyword>
<reference evidence="5" key="1">
    <citation type="submission" date="2021-02" db="EMBL/GenBank/DDBJ databases">
        <authorList>
            <person name="Dougan E. K."/>
            <person name="Rhodes N."/>
            <person name="Thang M."/>
            <person name="Chan C."/>
        </authorList>
    </citation>
    <scope>NUCLEOTIDE SEQUENCE</scope>
</reference>
<organism evidence="5 6">
    <name type="scientific">Polarella glacialis</name>
    <name type="common">Dinoflagellate</name>
    <dbReference type="NCBI Taxonomy" id="89957"/>
    <lineage>
        <taxon>Eukaryota</taxon>
        <taxon>Sar</taxon>
        <taxon>Alveolata</taxon>
        <taxon>Dinophyceae</taxon>
        <taxon>Suessiales</taxon>
        <taxon>Suessiaceae</taxon>
        <taxon>Polarella</taxon>
    </lineage>
</organism>
<evidence type="ECO:0000313" key="5">
    <source>
        <dbReference type="EMBL" id="CAE8584540.1"/>
    </source>
</evidence>
<dbReference type="OrthoDB" id="106623at2759"/>
<evidence type="ECO:0000256" key="1">
    <source>
        <dbReference type="SAM" id="MobiDB-lite"/>
    </source>
</evidence>
<feature type="transmembrane region" description="Helical" evidence="2">
    <location>
        <begin position="306"/>
        <end position="335"/>
    </location>
</feature>
<dbReference type="InterPro" id="IPR000836">
    <property type="entry name" value="PRTase_dom"/>
</dbReference>
<evidence type="ECO:0000259" key="4">
    <source>
        <dbReference type="Pfam" id="PF14681"/>
    </source>
</evidence>
<keyword evidence="2" id="KW-1133">Transmembrane helix</keyword>
<protein>
    <recommendedName>
        <fullName evidence="4">Phosphoribosyltransferase domain-containing protein</fullName>
    </recommendedName>
</protein>
<dbReference type="CDD" id="cd06223">
    <property type="entry name" value="PRTases_typeI"/>
    <property type="match status" value="1"/>
</dbReference>
<feature type="signal peptide" evidence="3">
    <location>
        <begin position="1"/>
        <end position="16"/>
    </location>
</feature>